<dbReference type="SUPFAM" id="SSF56784">
    <property type="entry name" value="HAD-like"/>
    <property type="match status" value="1"/>
</dbReference>
<name>A0AAV5GW48_9BASI</name>
<evidence type="ECO:0000256" key="1">
    <source>
        <dbReference type="ARBA" id="ARBA00022801"/>
    </source>
</evidence>
<dbReference type="Proteomes" id="UP001342314">
    <property type="component" value="Unassembled WGS sequence"/>
</dbReference>
<comment type="caution">
    <text evidence="3">The sequence shown here is derived from an EMBL/GenBank/DDBJ whole genome shotgun (WGS) entry which is preliminary data.</text>
</comment>
<sequence length="177" mass="19392">MHGLVPASAASSGERNPSQLPESLLEPIISAIPSLPPRPGLVQASELLLSGNFRLMAATNGALETTRGLFAKALGETKAQRWEYFSCDEDRVAKPAPSVYRDVWRKLGVDADAEKKHGWFVASHTWDLFAAKKAGFKTALVTYEEHLVLEDLFGQPDIVAPNLEELARQIIAAERRA</sequence>
<dbReference type="Gene3D" id="3.40.50.1000">
    <property type="entry name" value="HAD superfamily/HAD-like"/>
    <property type="match status" value="1"/>
</dbReference>
<keyword evidence="4" id="KW-1185">Reference proteome</keyword>
<organism evidence="3 4">
    <name type="scientific">Rhodotorula paludigena</name>
    <dbReference type="NCBI Taxonomy" id="86838"/>
    <lineage>
        <taxon>Eukaryota</taxon>
        <taxon>Fungi</taxon>
        <taxon>Dikarya</taxon>
        <taxon>Basidiomycota</taxon>
        <taxon>Pucciniomycotina</taxon>
        <taxon>Microbotryomycetes</taxon>
        <taxon>Sporidiobolales</taxon>
        <taxon>Sporidiobolaceae</taxon>
        <taxon>Rhodotorula</taxon>
    </lineage>
</organism>
<dbReference type="AlphaFoldDB" id="A0AAV5GW48"/>
<accession>A0AAV5GW48</accession>
<dbReference type="Pfam" id="PF00702">
    <property type="entry name" value="Hydrolase"/>
    <property type="match status" value="1"/>
</dbReference>
<evidence type="ECO:0000256" key="2">
    <source>
        <dbReference type="SAM" id="MobiDB-lite"/>
    </source>
</evidence>
<keyword evidence="1" id="KW-0378">Hydrolase</keyword>
<reference evidence="3 4" key="1">
    <citation type="submission" date="2021-12" db="EMBL/GenBank/DDBJ databases">
        <title>High titer production of polyol ester of fatty acids by Rhodotorula paludigena BS15 towards product separation-free biomass refinery.</title>
        <authorList>
            <person name="Mano J."/>
            <person name="Ono H."/>
            <person name="Tanaka T."/>
            <person name="Naito K."/>
            <person name="Sushida H."/>
            <person name="Ike M."/>
            <person name="Tokuyasu K."/>
            <person name="Kitaoka M."/>
        </authorList>
    </citation>
    <scope>NUCLEOTIDE SEQUENCE [LARGE SCALE GENOMIC DNA]</scope>
    <source>
        <strain evidence="3 4">BS15</strain>
    </source>
</reference>
<dbReference type="PANTHER" id="PTHR43316">
    <property type="entry name" value="HYDROLASE, HALOACID DELAHOGENASE-RELATED"/>
    <property type="match status" value="1"/>
</dbReference>
<dbReference type="InterPro" id="IPR023214">
    <property type="entry name" value="HAD_sf"/>
</dbReference>
<dbReference type="PANTHER" id="PTHR43316:SF4">
    <property type="entry name" value="ACID DEHALOGENASE, PUTATIVE (AFU_ORTHOLOGUE AFUA_8G05870)-RELATED"/>
    <property type="match status" value="1"/>
</dbReference>
<dbReference type="InterPro" id="IPR051540">
    <property type="entry name" value="S-2-haloacid_dehalogenase"/>
</dbReference>
<dbReference type="GO" id="GO:0016787">
    <property type="term" value="F:hydrolase activity"/>
    <property type="evidence" value="ECO:0007669"/>
    <property type="project" value="UniProtKB-KW"/>
</dbReference>
<proteinExistence type="predicted"/>
<dbReference type="EMBL" id="BQKY01000012">
    <property type="protein sequence ID" value="GJN92813.1"/>
    <property type="molecule type" value="Genomic_DNA"/>
</dbReference>
<evidence type="ECO:0000313" key="3">
    <source>
        <dbReference type="EMBL" id="GJN92813.1"/>
    </source>
</evidence>
<feature type="compositionally biased region" description="Polar residues" evidence="2">
    <location>
        <begin position="9"/>
        <end position="20"/>
    </location>
</feature>
<protein>
    <submittedName>
        <fullName evidence="3">Uncharacterized protein</fullName>
    </submittedName>
</protein>
<dbReference type="InterPro" id="IPR036412">
    <property type="entry name" value="HAD-like_sf"/>
</dbReference>
<feature type="region of interest" description="Disordered" evidence="2">
    <location>
        <begin position="1"/>
        <end position="20"/>
    </location>
</feature>
<evidence type="ECO:0000313" key="4">
    <source>
        <dbReference type="Proteomes" id="UP001342314"/>
    </source>
</evidence>
<gene>
    <name evidence="3" type="ORF">Rhopal_005851-T1</name>
</gene>